<dbReference type="Pfam" id="PF08543">
    <property type="entry name" value="Phos_pyr_kin"/>
    <property type="match status" value="1"/>
</dbReference>
<evidence type="ECO:0000256" key="4">
    <source>
        <dbReference type="ARBA" id="ARBA00022741"/>
    </source>
</evidence>
<keyword evidence="5 8" id="KW-0418">Kinase</keyword>
<dbReference type="PANTHER" id="PTHR20858:SF17">
    <property type="entry name" value="HYDROXYMETHYLPYRIMIDINE_PHOSPHOMETHYLPYRIMIDINE KINASE THI20-RELATED"/>
    <property type="match status" value="1"/>
</dbReference>
<dbReference type="InterPro" id="IPR004399">
    <property type="entry name" value="HMP/HMP-P_kinase_dom"/>
</dbReference>
<dbReference type="GO" id="GO:0009228">
    <property type="term" value="P:thiamine biosynthetic process"/>
    <property type="evidence" value="ECO:0007669"/>
    <property type="project" value="InterPro"/>
</dbReference>
<evidence type="ECO:0000256" key="1">
    <source>
        <dbReference type="ARBA" id="ARBA00004948"/>
    </source>
</evidence>
<reference evidence="8 9" key="1">
    <citation type="submission" date="2019-08" db="EMBL/GenBank/DDBJ databases">
        <title>In-depth cultivation of the pig gut microbiome towards novel bacterial diversity and tailored functional studies.</title>
        <authorList>
            <person name="Wylensek D."/>
            <person name="Hitch T.C.A."/>
            <person name="Clavel T."/>
        </authorList>
    </citation>
    <scope>NUCLEOTIDE SEQUENCE [LARGE SCALE GENOMIC DNA]</scope>
    <source>
        <strain evidence="8 9">LKV-178-WT-2A</strain>
    </source>
</reference>
<keyword evidence="4" id="KW-0547">Nucleotide-binding</keyword>
<dbReference type="Gene3D" id="3.40.1190.20">
    <property type="match status" value="1"/>
</dbReference>
<dbReference type="InterPro" id="IPR029056">
    <property type="entry name" value="Ribokinase-like"/>
</dbReference>
<dbReference type="Proteomes" id="UP000438914">
    <property type="component" value="Unassembled WGS sequence"/>
</dbReference>
<dbReference type="GO" id="GO:0008902">
    <property type="term" value="F:hydroxymethylpyrimidine kinase activity"/>
    <property type="evidence" value="ECO:0007669"/>
    <property type="project" value="UniProtKB-EC"/>
</dbReference>
<evidence type="ECO:0000256" key="5">
    <source>
        <dbReference type="ARBA" id="ARBA00022777"/>
    </source>
</evidence>
<keyword evidence="6" id="KW-0067">ATP-binding</keyword>
<dbReference type="RefSeq" id="WP_154534911.1">
    <property type="nucleotide sequence ID" value="NZ_VUNG01000034.1"/>
</dbReference>
<dbReference type="GO" id="GO:0005829">
    <property type="term" value="C:cytosol"/>
    <property type="evidence" value="ECO:0007669"/>
    <property type="project" value="TreeGrafter"/>
</dbReference>
<evidence type="ECO:0000313" key="8">
    <source>
        <dbReference type="EMBL" id="MST85326.1"/>
    </source>
</evidence>
<evidence type="ECO:0000256" key="2">
    <source>
        <dbReference type="ARBA" id="ARBA00012135"/>
    </source>
</evidence>
<dbReference type="SUPFAM" id="SSF53613">
    <property type="entry name" value="Ribokinase-like"/>
    <property type="match status" value="1"/>
</dbReference>
<evidence type="ECO:0000313" key="9">
    <source>
        <dbReference type="Proteomes" id="UP000438914"/>
    </source>
</evidence>
<organism evidence="8 9">
    <name type="scientific">Hallella mizrahii</name>
    <dbReference type="NCBI Taxonomy" id="2606637"/>
    <lineage>
        <taxon>Bacteria</taxon>
        <taxon>Pseudomonadati</taxon>
        <taxon>Bacteroidota</taxon>
        <taxon>Bacteroidia</taxon>
        <taxon>Bacteroidales</taxon>
        <taxon>Prevotellaceae</taxon>
        <taxon>Hallella</taxon>
    </lineage>
</organism>
<dbReference type="AlphaFoldDB" id="A0A7K0KHB2"/>
<evidence type="ECO:0000256" key="3">
    <source>
        <dbReference type="ARBA" id="ARBA00022679"/>
    </source>
</evidence>
<dbReference type="GO" id="GO:0005524">
    <property type="term" value="F:ATP binding"/>
    <property type="evidence" value="ECO:0007669"/>
    <property type="project" value="UniProtKB-KW"/>
</dbReference>
<evidence type="ECO:0000256" key="6">
    <source>
        <dbReference type="ARBA" id="ARBA00022840"/>
    </source>
</evidence>
<dbReference type="FunFam" id="3.40.1190.20:FF:000003">
    <property type="entry name" value="Phosphomethylpyrimidine kinase ThiD"/>
    <property type="match status" value="1"/>
</dbReference>
<proteinExistence type="predicted"/>
<comment type="pathway">
    <text evidence="1">Cofactor biosynthesis; thiamine diphosphate biosynthesis.</text>
</comment>
<dbReference type="CDD" id="cd01169">
    <property type="entry name" value="HMPP_kinase"/>
    <property type="match status" value="1"/>
</dbReference>
<sequence>MCSKYISTLTIAGSDSCGGAGLQADIKTMSALGCYACSVVTAVTAQDTTGVRCVVDMSADLVERQLRAVMCDICPSAIKTGMLGDADVVAAIADTLSSFPRVPLVVDPIIAATSGDSLMRQGTLQMLVDRLIPLASLLTPNLPEAETLAGMNIRSTGDIHMAARHILDMGCQAVLIKGGHADGKTKTDWLFTQTGMVKSFSAQTITTSNTHGTGCTLSAAITAYLARGLDLVCAVDKGKRYLSQAIKAGAEVTTGHGHGPLNHFFHPQKLIIQP</sequence>
<dbReference type="PANTHER" id="PTHR20858">
    <property type="entry name" value="PHOSPHOMETHYLPYRIMIDINE KINASE"/>
    <property type="match status" value="1"/>
</dbReference>
<dbReference type="GO" id="GO:0008972">
    <property type="term" value="F:phosphomethylpyrimidine kinase activity"/>
    <property type="evidence" value="ECO:0007669"/>
    <property type="project" value="InterPro"/>
</dbReference>
<gene>
    <name evidence="8" type="primary">thiD</name>
    <name evidence="8" type="ORF">FYJ73_11720</name>
</gene>
<accession>A0A7K0KHB2</accession>
<keyword evidence="9" id="KW-1185">Reference proteome</keyword>
<dbReference type="EMBL" id="VUNG01000034">
    <property type="protein sequence ID" value="MST85326.1"/>
    <property type="molecule type" value="Genomic_DNA"/>
</dbReference>
<dbReference type="NCBIfam" id="TIGR00097">
    <property type="entry name" value="HMP-P_kinase"/>
    <property type="match status" value="1"/>
</dbReference>
<dbReference type="InterPro" id="IPR013749">
    <property type="entry name" value="PM/HMP-P_kinase-1"/>
</dbReference>
<evidence type="ECO:0000259" key="7">
    <source>
        <dbReference type="Pfam" id="PF08543"/>
    </source>
</evidence>
<protein>
    <recommendedName>
        <fullName evidence="2">hydroxymethylpyrimidine kinase</fullName>
        <ecNumber evidence="2">2.7.1.49</ecNumber>
    </recommendedName>
</protein>
<keyword evidence="3 8" id="KW-0808">Transferase</keyword>
<feature type="domain" description="Pyridoxamine kinase/Phosphomethylpyrimidine kinase" evidence="7">
    <location>
        <begin position="15"/>
        <end position="262"/>
    </location>
</feature>
<dbReference type="EC" id="2.7.1.49" evidence="2"/>
<name>A0A7K0KHB2_9BACT</name>
<comment type="caution">
    <text evidence="8">The sequence shown here is derived from an EMBL/GenBank/DDBJ whole genome shotgun (WGS) entry which is preliminary data.</text>
</comment>